<proteinExistence type="predicted"/>
<evidence type="ECO:0000313" key="2">
    <source>
        <dbReference type="RefSeq" id="XP_016444459.1"/>
    </source>
</evidence>
<dbReference type="AlphaFoldDB" id="A0A1S3XX63"/>
<accession>A0A1S3XX63</accession>
<dbReference type="GeneID" id="107769732"/>
<dbReference type="KEGG" id="nta:107769732"/>
<keyword evidence="1" id="KW-1185">Reference proteome</keyword>
<organism evidence="1 2">
    <name type="scientific">Nicotiana tabacum</name>
    <name type="common">Common tobacco</name>
    <dbReference type="NCBI Taxonomy" id="4097"/>
    <lineage>
        <taxon>Eukaryota</taxon>
        <taxon>Viridiplantae</taxon>
        <taxon>Streptophyta</taxon>
        <taxon>Embryophyta</taxon>
        <taxon>Tracheophyta</taxon>
        <taxon>Spermatophyta</taxon>
        <taxon>Magnoliopsida</taxon>
        <taxon>eudicotyledons</taxon>
        <taxon>Gunneridae</taxon>
        <taxon>Pentapetalae</taxon>
        <taxon>asterids</taxon>
        <taxon>lamiids</taxon>
        <taxon>Solanales</taxon>
        <taxon>Solanaceae</taxon>
        <taxon>Nicotianoideae</taxon>
        <taxon>Nicotianeae</taxon>
        <taxon>Nicotiana</taxon>
    </lineage>
</organism>
<protein>
    <submittedName>
        <fullName evidence="2">Uncharacterized protein LOC107769732 isoform X1</fullName>
    </submittedName>
    <submittedName>
        <fullName evidence="2">Uncharacterized protein isoform X1</fullName>
    </submittedName>
</protein>
<gene>
    <name evidence="2" type="primary">LOC107769732</name>
</gene>
<sequence length="118" mass="13907">MYSLNASTSFKTLKKALTLTTSLVSDQRPIIMGRYTEDFEEKELLETLNFSYKHRQPKKTVNTHSLQLQYLICLHHHLQLSSRLNHLTDQTFEVRRPILDESVEQVEVQEVYVLLEMV</sequence>
<dbReference type="Proteomes" id="UP000790787">
    <property type="component" value="Chromosome 2"/>
</dbReference>
<evidence type="ECO:0000313" key="1">
    <source>
        <dbReference type="Proteomes" id="UP000790787"/>
    </source>
</evidence>
<reference evidence="2" key="2">
    <citation type="submission" date="2025-08" db="UniProtKB">
        <authorList>
            <consortium name="RefSeq"/>
        </authorList>
    </citation>
    <scope>IDENTIFICATION</scope>
    <source>
        <tissue evidence="2">Leaf</tissue>
    </source>
</reference>
<dbReference type="RefSeq" id="XP_016444459.1">
    <property type="nucleotide sequence ID" value="XM_016588973.2"/>
</dbReference>
<dbReference type="RefSeq" id="XP_016444459.1">
    <property type="nucleotide sequence ID" value="XM_016588973.1"/>
</dbReference>
<name>A0A1S3XX63_TOBAC</name>
<reference evidence="1" key="1">
    <citation type="journal article" date="2014" name="Nat. Commun.">
        <title>The tobacco genome sequence and its comparison with those of tomato and potato.</title>
        <authorList>
            <person name="Sierro N."/>
            <person name="Battey J.N."/>
            <person name="Ouadi S."/>
            <person name="Bakaher N."/>
            <person name="Bovet L."/>
            <person name="Willig A."/>
            <person name="Goepfert S."/>
            <person name="Peitsch M.C."/>
            <person name="Ivanov N.V."/>
        </authorList>
    </citation>
    <scope>NUCLEOTIDE SEQUENCE [LARGE SCALE GENOMIC DNA]</scope>
</reference>
<dbReference type="PaxDb" id="4097-A0A1S3XX63"/>